<evidence type="ECO:0000313" key="3">
    <source>
        <dbReference type="Proteomes" id="UP000309133"/>
    </source>
</evidence>
<dbReference type="InterPro" id="IPR036388">
    <property type="entry name" value="WH-like_DNA-bd_sf"/>
</dbReference>
<evidence type="ECO:0000313" key="2">
    <source>
        <dbReference type="EMBL" id="THG32047.1"/>
    </source>
</evidence>
<protein>
    <submittedName>
        <fullName evidence="2">PadR family transcriptional regulator</fullName>
    </submittedName>
</protein>
<sequence length="187" mass="21040">MHRYEIATTIREQGKDDDMPIKWGSLYTVVSSLERHGFVEATGVDRDGARPERTTYRITPSGLREMADWTRELLAGPDTDRSRFAIGLSMLGAIGPDEAQTLLRLRADRVRSRLAQLERDLAGWSETVPRLFLLEDDYTLAVMRAEVAWLQGITADFEAGVFPGVAEWRTHHESTTPIAEEALDGDH</sequence>
<gene>
    <name evidence="2" type="ORF">E6C64_05905</name>
</gene>
<evidence type="ECO:0000259" key="1">
    <source>
        <dbReference type="Pfam" id="PF03551"/>
    </source>
</evidence>
<dbReference type="EMBL" id="SSSM01000003">
    <property type="protein sequence ID" value="THG32047.1"/>
    <property type="molecule type" value="Genomic_DNA"/>
</dbReference>
<dbReference type="Pfam" id="PF03551">
    <property type="entry name" value="PadR"/>
    <property type="match status" value="1"/>
</dbReference>
<proteinExistence type="predicted"/>
<keyword evidence="3" id="KW-1185">Reference proteome</keyword>
<organism evidence="2 3">
    <name type="scientific">Naasia lichenicola</name>
    <dbReference type="NCBI Taxonomy" id="2565933"/>
    <lineage>
        <taxon>Bacteria</taxon>
        <taxon>Bacillati</taxon>
        <taxon>Actinomycetota</taxon>
        <taxon>Actinomycetes</taxon>
        <taxon>Micrococcales</taxon>
        <taxon>Microbacteriaceae</taxon>
        <taxon>Naasia</taxon>
    </lineage>
</organism>
<dbReference type="AlphaFoldDB" id="A0A4V6RZ24"/>
<feature type="domain" description="Transcription regulator PadR N-terminal" evidence="1">
    <location>
        <begin position="1"/>
        <end position="67"/>
    </location>
</feature>
<dbReference type="Proteomes" id="UP000309133">
    <property type="component" value="Unassembled WGS sequence"/>
</dbReference>
<name>A0A4V6RZ24_9MICO</name>
<reference evidence="2 3" key="1">
    <citation type="submission" date="2019-04" db="EMBL/GenBank/DDBJ databases">
        <authorList>
            <person name="Jiang L."/>
        </authorList>
    </citation>
    <scope>NUCLEOTIDE SEQUENCE [LARGE SCALE GENOMIC DNA]</scope>
    <source>
        <strain evidence="2 3">YIM 131853</strain>
    </source>
</reference>
<dbReference type="InterPro" id="IPR036390">
    <property type="entry name" value="WH_DNA-bd_sf"/>
</dbReference>
<comment type="caution">
    <text evidence="2">The sequence shown here is derived from an EMBL/GenBank/DDBJ whole genome shotgun (WGS) entry which is preliminary data.</text>
</comment>
<dbReference type="Gene3D" id="1.10.10.10">
    <property type="entry name" value="Winged helix-like DNA-binding domain superfamily/Winged helix DNA-binding domain"/>
    <property type="match status" value="1"/>
</dbReference>
<dbReference type="SUPFAM" id="SSF46785">
    <property type="entry name" value="Winged helix' DNA-binding domain"/>
    <property type="match status" value="1"/>
</dbReference>
<dbReference type="OrthoDB" id="8443918at2"/>
<dbReference type="InterPro" id="IPR005149">
    <property type="entry name" value="Tscrpt_reg_PadR_N"/>
</dbReference>
<accession>A0A4V6RZ24</accession>